<dbReference type="EC" id="2.7.2.4" evidence="7"/>
<comment type="catalytic activity">
    <reaction evidence="7">
        <text>L-aspartate + ATP = 4-phospho-L-aspartate + ADP</text>
        <dbReference type="Rhea" id="RHEA:23776"/>
        <dbReference type="ChEBI" id="CHEBI:29991"/>
        <dbReference type="ChEBI" id="CHEBI:30616"/>
        <dbReference type="ChEBI" id="CHEBI:57535"/>
        <dbReference type="ChEBI" id="CHEBI:456216"/>
        <dbReference type="EC" id="2.7.2.4"/>
    </reaction>
</comment>
<evidence type="ECO:0000256" key="2">
    <source>
        <dbReference type="ARBA" id="ARBA00010122"/>
    </source>
</evidence>
<keyword evidence="5 7" id="KW-0418">Kinase</keyword>
<evidence type="ECO:0000256" key="3">
    <source>
        <dbReference type="ARBA" id="ARBA00022679"/>
    </source>
</evidence>
<dbReference type="InterPro" id="IPR001341">
    <property type="entry name" value="Asp_kinase"/>
</dbReference>
<evidence type="ECO:0000313" key="11">
    <source>
        <dbReference type="Proteomes" id="UP001597112"/>
    </source>
</evidence>
<name>A0ABW3K0H4_9BACT</name>
<dbReference type="SUPFAM" id="SSF53633">
    <property type="entry name" value="Carbamate kinase-like"/>
    <property type="match status" value="1"/>
</dbReference>
<dbReference type="Pfam" id="PF00696">
    <property type="entry name" value="AA_kinase"/>
    <property type="match status" value="1"/>
</dbReference>
<evidence type="ECO:0000256" key="8">
    <source>
        <dbReference type="RuleBase" id="RU004249"/>
    </source>
</evidence>
<dbReference type="Gene3D" id="1.20.120.1320">
    <property type="entry name" value="Aspartokinase, catalytic domain"/>
    <property type="match status" value="1"/>
</dbReference>
<evidence type="ECO:0000313" key="10">
    <source>
        <dbReference type="EMBL" id="MFD0999321.1"/>
    </source>
</evidence>
<protein>
    <recommendedName>
        <fullName evidence="7">Aspartokinase</fullName>
        <ecNumber evidence="7">2.7.2.4</ecNumber>
    </recommendedName>
</protein>
<dbReference type="RefSeq" id="WP_377577557.1">
    <property type="nucleotide sequence ID" value="NZ_JBHTKA010000001.1"/>
</dbReference>
<dbReference type="InterPro" id="IPR036393">
    <property type="entry name" value="AceGlu_kinase-like_sf"/>
</dbReference>
<evidence type="ECO:0000259" key="9">
    <source>
        <dbReference type="Pfam" id="PF00696"/>
    </source>
</evidence>
<proteinExistence type="inferred from homology"/>
<comment type="caution">
    <text evidence="10">The sequence shown here is derived from an EMBL/GenBank/DDBJ whole genome shotgun (WGS) entry which is preliminary data.</text>
</comment>
<evidence type="ECO:0000256" key="5">
    <source>
        <dbReference type="ARBA" id="ARBA00022777"/>
    </source>
</evidence>
<dbReference type="Gene3D" id="3.40.1160.10">
    <property type="entry name" value="Acetylglutamate kinase-like"/>
    <property type="match status" value="1"/>
</dbReference>
<evidence type="ECO:0000256" key="7">
    <source>
        <dbReference type="RuleBase" id="RU003448"/>
    </source>
</evidence>
<evidence type="ECO:0000256" key="1">
    <source>
        <dbReference type="ARBA" id="ARBA00004766"/>
    </source>
</evidence>
<dbReference type="Proteomes" id="UP001597112">
    <property type="component" value="Unassembled WGS sequence"/>
</dbReference>
<keyword evidence="6" id="KW-0067">ATP-binding</keyword>
<comment type="pathway">
    <text evidence="1 8">Amino-acid biosynthesis; L-lysine biosynthesis via DAP pathway; (S)-tetrahydrodipicolinate from L-aspartate: step 1/4.</text>
</comment>
<feature type="domain" description="Aspartate/glutamate/uridylate kinase" evidence="9">
    <location>
        <begin position="2"/>
        <end position="275"/>
    </location>
</feature>
<evidence type="ECO:0000256" key="4">
    <source>
        <dbReference type="ARBA" id="ARBA00022741"/>
    </source>
</evidence>
<dbReference type="PANTHER" id="PTHR21499">
    <property type="entry name" value="ASPARTATE KINASE"/>
    <property type="match status" value="1"/>
</dbReference>
<dbReference type="InterPro" id="IPR042199">
    <property type="entry name" value="AsparK_Bifunc_asparK/hSer_DH"/>
</dbReference>
<gene>
    <name evidence="10" type="ORF">ACFQ21_08385</name>
</gene>
<dbReference type="InterPro" id="IPR001048">
    <property type="entry name" value="Asp/Glu/Uridylate_kinase"/>
</dbReference>
<keyword evidence="11" id="KW-1185">Reference proteome</keyword>
<keyword evidence="8" id="KW-0028">Amino-acid biosynthesis</keyword>
<dbReference type="GO" id="GO:0004072">
    <property type="term" value="F:aspartate kinase activity"/>
    <property type="evidence" value="ECO:0007669"/>
    <property type="project" value="UniProtKB-EC"/>
</dbReference>
<dbReference type="CDD" id="cd04243">
    <property type="entry name" value="AAK_AK-HSDH-like"/>
    <property type="match status" value="1"/>
</dbReference>
<keyword evidence="4" id="KW-0547">Nucleotide-binding</keyword>
<keyword evidence="3 7" id="KW-0808">Transferase</keyword>
<dbReference type="NCBIfam" id="TIGR00657">
    <property type="entry name" value="asp_kinases"/>
    <property type="match status" value="1"/>
</dbReference>
<comment type="pathway">
    <text evidence="8">Amino-acid biosynthesis; L-methionine biosynthesis via de novo pathway; L-homoserine from L-aspartate: step 1/3.</text>
</comment>
<dbReference type="EMBL" id="JBHTKA010000001">
    <property type="protein sequence ID" value="MFD0999321.1"/>
    <property type="molecule type" value="Genomic_DNA"/>
</dbReference>
<sequence length="414" mass="46065">MKVFKFGGASLKNADGVKNVASIIQQHGPDQLLVVVSAMGKTTNALEKIHAIAAAGQNASSQISTLYEYHQEILQHLFPAGHAAYKAVDTCFEELKTELAETGEFDMIYDQVVSLGEIISSVIVDHYLLEMNVASHWLDAGSCIITDDSYREGKVDWDKTTANIQKLRSTLNKNIIVTQGFIGKTTDGYTTTLGREGSDFSAAIFASSLLADSVTIWKDVPGVMNADPKRLPAAIVFDELPFQEAAEMTYYGASVIHPKTIKPLANKGIPLLVKNFEDPSLPGTKIHECKVDDLPPLIVFKDNQCLISCKVTDYTFVTEQHLSEIFNALSSLDLRVNVMQNSAISFSFCLDFRENKVLSLIHKLQEHFEVYYNTGLTLITVKNYDEKTFEKYRKHQNVLLEQSSRSTLQVLVRP</sequence>
<reference evidence="11" key="1">
    <citation type="journal article" date="2019" name="Int. J. Syst. Evol. Microbiol.">
        <title>The Global Catalogue of Microorganisms (GCM) 10K type strain sequencing project: providing services to taxonomists for standard genome sequencing and annotation.</title>
        <authorList>
            <consortium name="The Broad Institute Genomics Platform"/>
            <consortium name="The Broad Institute Genome Sequencing Center for Infectious Disease"/>
            <person name="Wu L."/>
            <person name="Ma J."/>
        </authorList>
    </citation>
    <scope>NUCLEOTIDE SEQUENCE [LARGE SCALE GENOMIC DNA]</scope>
    <source>
        <strain evidence="11">CCUG 58938</strain>
    </source>
</reference>
<evidence type="ECO:0000256" key="6">
    <source>
        <dbReference type="ARBA" id="ARBA00022840"/>
    </source>
</evidence>
<organism evidence="10 11">
    <name type="scientific">Ohtaekwangia kribbensis</name>
    <dbReference type="NCBI Taxonomy" id="688913"/>
    <lineage>
        <taxon>Bacteria</taxon>
        <taxon>Pseudomonadati</taxon>
        <taxon>Bacteroidota</taxon>
        <taxon>Cytophagia</taxon>
        <taxon>Cytophagales</taxon>
        <taxon>Fulvivirgaceae</taxon>
        <taxon>Ohtaekwangia</taxon>
    </lineage>
</organism>
<dbReference type="PANTHER" id="PTHR21499:SF59">
    <property type="entry name" value="ASPARTOKINASE"/>
    <property type="match status" value="1"/>
</dbReference>
<accession>A0ABW3K0H4</accession>
<comment type="similarity">
    <text evidence="2 7">Belongs to the aspartokinase family.</text>
</comment>
<comment type="pathway">
    <text evidence="8">Amino-acid biosynthesis; L-threonine biosynthesis; L-threonine from L-aspartate: step 1/5.</text>
</comment>